<dbReference type="SUPFAM" id="SSF56112">
    <property type="entry name" value="Protein kinase-like (PK-like)"/>
    <property type="match status" value="1"/>
</dbReference>
<gene>
    <name evidence="23" type="ORF">CJ030_MR2G012473</name>
</gene>
<evidence type="ECO:0000256" key="9">
    <source>
        <dbReference type="ARBA" id="ARBA00022840"/>
    </source>
</evidence>
<comment type="subcellular location">
    <subcellularLocation>
        <location evidence="1">Membrane</location>
        <topology evidence="1">Single-pass type I membrane protein</topology>
    </subcellularLocation>
</comment>
<dbReference type="OrthoDB" id="1668230at2759"/>
<dbReference type="InterPro" id="IPR003609">
    <property type="entry name" value="Pan_app"/>
</dbReference>
<dbReference type="PROSITE" id="PS50927">
    <property type="entry name" value="BULB_LECTIN"/>
    <property type="match status" value="1"/>
</dbReference>
<evidence type="ECO:0000256" key="13">
    <source>
        <dbReference type="ARBA" id="ARBA00023170"/>
    </source>
</evidence>
<dbReference type="SUPFAM" id="SSF51110">
    <property type="entry name" value="alpha-D-mannose-specific plant lectins"/>
    <property type="match status" value="1"/>
</dbReference>
<dbReference type="AlphaFoldDB" id="A0A6A1WGH7"/>
<evidence type="ECO:0000256" key="14">
    <source>
        <dbReference type="ARBA" id="ARBA00023180"/>
    </source>
</evidence>
<feature type="signal peptide" evidence="19">
    <location>
        <begin position="1"/>
        <end position="22"/>
    </location>
</feature>
<dbReference type="Gene3D" id="2.90.10.10">
    <property type="entry name" value="Bulb-type lectin domain"/>
    <property type="match status" value="2"/>
</dbReference>
<dbReference type="InterPro" id="IPR051343">
    <property type="entry name" value="G-type_lectin_kinases/EP1-like"/>
</dbReference>
<dbReference type="InterPro" id="IPR011009">
    <property type="entry name" value="Kinase-like_dom_sf"/>
</dbReference>
<dbReference type="FunFam" id="2.90.10.10:FF:000026">
    <property type="entry name" value="Serine/threonine-protein kinase"/>
    <property type="match status" value="1"/>
</dbReference>
<evidence type="ECO:0000256" key="11">
    <source>
        <dbReference type="ARBA" id="ARBA00023136"/>
    </source>
</evidence>
<evidence type="ECO:0000256" key="5">
    <source>
        <dbReference type="ARBA" id="ARBA00022692"/>
    </source>
</evidence>
<evidence type="ECO:0000256" key="6">
    <source>
        <dbReference type="ARBA" id="ARBA00022729"/>
    </source>
</evidence>
<comment type="catalytic activity">
    <reaction evidence="16 17">
        <text>L-seryl-[protein] + ATP = O-phospho-L-seryl-[protein] + ADP + H(+)</text>
        <dbReference type="Rhea" id="RHEA:17989"/>
        <dbReference type="Rhea" id="RHEA-COMP:9863"/>
        <dbReference type="Rhea" id="RHEA-COMP:11604"/>
        <dbReference type="ChEBI" id="CHEBI:15378"/>
        <dbReference type="ChEBI" id="CHEBI:29999"/>
        <dbReference type="ChEBI" id="CHEBI:30616"/>
        <dbReference type="ChEBI" id="CHEBI:83421"/>
        <dbReference type="ChEBI" id="CHEBI:456216"/>
        <dbReference type="EC" id="2.7.11.1"/>
    </reaction>
</comment>
<dbReference type="InterPro" id="IPR036426">
    <property type="entry name" value="Bulb-type_lectin_dom_sf"/>
</dbReference>
<dbReference type="Pfam" id="PF00954">
    <property type="entry name" value="S_locus_glycop"/>
    <property type="match status" value="1"/>
</dbReference>
<keyword evidence="23" id="KW-0430">Lectin</keyword>
<dbReference type="EC" id="2.7.11.1" evidence="17"/>
<dbReference type="Gene3D" id="3.30.200.20">
    <property type="entry name" value="Phosphorylase Kinase, domain 1"/>
    <property type="match status" value="1"/>
</dbReference>
<dbReference type="GO" id="GO:0005524">
    <property type="term" value="F:ATP binding"/>
    <property type="evidence" value="ECO:0007669"/>
    <property type="project" value="UniProtKB-KW"/>
</dbReference>
<feature type="domain" description="Apple" evidence="22">
    <location>
        <begin position="337"/>
        <end position="419"/>
    </location>
</feature>
<keyword evidence="4 17" id="KW-0808">Transferase</keyword>
<dbReference type="Pfam" id="PF08276">
    <property type="entry name" value="PAN_2"/>
    <property type="match status" value="1"/>
</dbReference>
<feature type="chain" id="PRO_5025397104" description="Receptor-like serine/threonine-protein kinase" evidence="19">
    <location>
        <begin position="23"/>
        <end position="792"/>
    </location>
</feature>
<keyword evidence="10 18" id="KW-1133">Transmembrane helix</keyword>
<dbReference type="SMART" id="SM00108">
    <property type="entry name" value="B_lectin"/>
    <property type="match status" value="1"/>
</dbReference>
<dbReference type="Pfam" id="PF01453">
    <property type="entry name" value="B_lectin"/>
    <property type="match status" value="1"/>
</dbReference>
<reference evidence="23 24" key="1">
    <citation type="journal article" date="2019" name="Plant Biotechnol. J.">
        <title>The red bayberry genome and genetic basis of sex determination.</title>
        <authorList>
            <person name="Jia H.M."/>
            <person name="Jia H.J."/>
            <person name="Cai Q.L."/>
            <person name="Wang Y."/>
            <person name="Zhao H.B."/>
            <person name="Yang W.F."/>
            <person name="Wang G.Y."/>
            <person name="Li Y.H."/>
            <person name="Zhan D.L."/>
            <person name="Shen Y.T."/>
            <person name="Niu Q.F."/>
            <person name="Chang L."/>
            <person name="Qiu J."/>
            <person name="Zhao L."/>
            <person name="Xie H.B."/>
            <person name="Fu W.Y."/>
            <person name="Jin J."/>
            <person name="Li X.W."/>
            <person name="Jiao Y."/>
            <person name="Zhou C.C."/>
            <person name="Tu T."/>
            <person name="Chai C.Y."/>
            <person name="Gao J.L."/>
            <person name="Fan L.J."/>
            <person name="van de Weg E."/>
            <person name="Wang J.Y."/>
            <person name="Gao Z.S."/>
        </authorList>
    </citation>
    <scope>NUCLEOTIDE SEQUENCE [LARGE SCALE GENOMIC DNA]</scope>
    <source>
        <tissue evidence="23">Leaves</tissue>
    </source>
</reference>
<evidence type="ECO:0000256" key="16">
    <source>
        <dbReference type="ARBA" id="ARBA00048679"/>
    </source>
</evidence>
<evidence type="ECO:0000256" key="12">
    <source>
        <dbReference type="ARBA" id="ARBA00023157"/>
    </source>
</evidence>
<feature type="transmembrane region" description="Helical" evidence="18">
    <location>
        <begin position="443"/>
        <end position="467"/>
    </location>
</feature>
<evidence type="ECO:0000313" key="24">
    <source>
        <dbReference type="Proteomes" id="UP000516437"/>
    </source>
</evidence>
<dbReference type="EMBL" id="RXIC02000020">
    <property type="protein sequence ID" value="KAB1223476.1"/>
    <property type="molecule type" value="Genomic_DNA"/>
</dbReference>
<evidence type="ECO:0000256" key="1">
    <source>
        <dbReference type="ARBA" id="ARBA00004479"/>
    </source>
</evidence>
<keyword evidence="3" id="KW-0245">EGF-like domain</keyword>
<evidence type="ECO:0000256" key="7">
    <source>
        <dbReference type="ARBA" id="ARBA00022741"/>
    </source>
</evidence>
<dbReference type="CDD" id="cd14066">
    <property type="entry name" value="STKc_IRAK"/>
    <property type="match status" value="1"/>
</dbReference>
<dbReference type="InterPro" id="IPR001245">
    <property type="entry name" value="Ser-Thr/Tyr_kinase_cat_dom"/>
</dbReference>
<dbReference type="GO" id="GO:0048544">
    <property type="term" value="P:recognition of pollen"/>
    <property type="evidence" value="ECO:0007669"/>
    <property type="project" value="InterPro"/>
</dbReference>
<dbReference type="GO" id="GO:0016020">
    <property type="term" value="C:membrane"/>
    <property type="evidence" value="ECO:0007669"/>
    <property type="project" value="UniProtKB-SubCell"/>
</dbReference>
<keyword evidence="7 17" id="KW-0547">Nucleotide-binding</keyword>
<dbReference type="FunFam" id="3.30.200.20:FF:000059">
    <property type="entry name" value="S-receptor-like serine/threonine-protein kinase"/>
    <property type="match status" value="1"/>
</dbReference>
<dbReference type="InterPro" id="IPR000719">
    <property type="entry name" value="Prot_kinase_dom"/>
</dbReference>
<dbReference type="Gene3D" id="1.10.510.10">
    <property type="entry name" value="Transferase(Phosphotransferase) domain 1"/>
    <property type="match status" value="1"/>
</dbReference>
<sequence>MAYIPALLIFVLCFLLSANANAQRNHSNVIHLGSSLSPAANRTSWLSPSGVFAFGFYQSRDGFAVGIWLINQTEKTIIWTANRDDPAVSSKATLDLTRDGQLLLRTNEQGREVPIADVTEPAASAAMLDSGNFVLYNKTSDVIWESFDFPTDTILGNQSLSAGNSLVSSVSQSVQTSGRFRLDMQDDGNLVAYPVNSSTAQYDAYWSTRTALTDDVQLTLNRSGLLFLQIGESGVHVLAKSSYSDKNNGIIIHRATLDVDGIFRLYSHHFGGNNNSSMLMEWSALPNQCQVNGFCGSNSYCSGMGNKAVCNCYPGFDFIDSSNKFLGCYRNFDDNACRRSKDPAMLYSVVPFENMWLGNYPYSVVQMIKKEDCRKSCLEDCNCGAVLYGDDDCTKYKLPLIYGRESENTSDTAFFKVIRENIIAAPPPVPLAPKVVTESKRGLILILAISFGFISSLCIIFAIYSFIRYRRQVFGYRRLSENANLGLTEEFTLRSFSYDELEKVTCGFKEELGRGPFGAVYKGTISGGNKAVAVKRLEKVVEEGQREFQAEMTAIARTHHRNLVRLLGFCIEGSRKLLVYEYMSNGSVADLLFKGEMRPSWRERVKIALDVARGILYLHEECEVRIIHCNIKPQNILVDETGTAKISDFGLAKLLLPNQSRATTGAEGTSEYSYWAPEQQKNALISEKADTYSFGIVLLEIVCCRSSIEVKAATADEIMLSSWVYQCFVTGKLDKLVEDENVDFVTLERMVKVGLWCIQEDPDLRPSMKNVILMLEGAMHIPVPASPVVSLL</sequence>
<evidence type="ECO:0000256" key="17">
    <source>
        <dbReference type="PIRNR" id="PIRNR000641"/>
    </source>
</evidence>
<dbReference type="InterPro" id="IPR001480">
    <property type="entry name" value="Bulb-type_lectin_dom"/>
</dbReference>
<evidence type="ECO:0000256" key="15">
    <source>
        <dbReference type="ARBA" id="ARBA00047899"/>
    </source>
</evidence>
<dbReference type="PIRSF" id="PIRSF000641">
    <property type="entry name" value="SRK"/>
    <property type="match status" value="1"/>
</dbReference>
<dbReference type="InterPro" id="IPR000858">
    <property type="entry name" value="S_locus_glycoprot_dom"/>
</dbReference>
<dbReference type="Proteomes" id="UP000516437">
    <property type="component" value="Chromosome 2"/>
</dbReference>
<dbReference type="FunFam" id="1.10.510.10:FF:000537">
    <property type="entry name" value="Putative receptor-like protein kinase"/>
    <property type="match status" value="1"/>
</dbReference>
<accession>A0A6A1WGH7</accession>
<keyword evidence="24" id="KW-1185">Reference proteome</keyword>
<keyword evidence="5 18" id="KW-0812">Transmembrane</keyword>
<comment type="catalytic activity">
    <reaction evidence="15 17">
        <text>L-threonyl-[protein] + ATP = O-phospho-L-threonyl-[protein] + ADP + H(+)</text>
        <dbReference type="Rhea" id="RHEA:46608"/>
        <dbReference type="Rhea" id="RHEA-COMP:11060"/>
        <dbReference type="Rhea" id="RHEA-COMP:11605"/>
        <dbReference type="ChEBI" id="CHEBI:15378"/>
        <dbReference type="ChEBI" id="CHEBI:30013"/>
        <dbReference type="ChEBI" id="CHEBI:30616"/>
        <dbReference type="ChEBI" id="CHEBI:61977"/>
        <dbReference type="ChEBI" id="CHEBI:456216"/>
        <dbReference type="EC" id="2.7.11.1"/>
    </reaction>
</comment>
<feature type="domain" description="Bulb-type lectin" evidence="21">
    <location>
        <begin position="27"/>
        <end position="148"/>
    </location>
</feature>
<dbReference type="GO" id="GO:0030246">
    <property type="term" value="F:carbohydrate binding"/>
    <property type="evidence" value="ECO:0007669"/>
    <property type="project" value="UniProtKB-KW"/>
</dbReference>
<keyword evidence="8 17" id="KW-0418">Kinase</keyword>
<feature type="domain" description="Protein kinase" evidence="20">
    <location>
        <begin position="506"/>
        <end position="783"/>
    </location>
</feature>
<organism evidence="23 24">
    <name type="scientific">Morella rubra</name>
    <name type="common">Chinese bayberry</name>
    <dbReference type="NCBI Taxonomy" id="262757"/>
    <lineage>
        <taxon>Eukaryota</taxon>
        <taxon>Viridiplantae</taxon>
        <taxon>Streptophyta</taxon>
        <taxon>Embryophyta</taxon>
        <taxon>Tracheophyta</taxon>
        <taxon>Spermatophyta</taxon>
        <taxon>Magnoliopsida</taxon>
        <taxon>eudicotyledons</taxon>
        <taxon>Gunneridae</taxon>
        <taxon>Pentapetalae</taxon>
        <taxon>rosids</taxon>
        <taxon>fabids</taxon>
        <taxon>Fagales</taxon>
        <taxon>Myricaceae</taxon>
        <taxon>Morella</taxon>
    </lineage>
</organism>
<dbReference type="InterPro" id="IPR024171">
    <property type="entry name" value="SRK-like_kinase"/>
</dbReference>
<evidence type="ECO:0000256" key="10">
    <source>
        <dbReference type="ARBA" id="ARBA00022989"/>
    </source>
</evidence>
<name>A0A6A1WGH7_9ROSI</name>
<evidence type="ECO:0000256" key="8">
    <source>
        <dbReference type="ARBA" id="ARBA00022777"/>
    </source>
</evidence>
<protein>
    <recommendedName>
        <fullName evidence="17">Receptor-like serine/threonine-protein kinase</fullName>
        <ecNumber evidence="17">2.7.11.1</ecNumber>
    </recommendedName>
</protein>
<evidence type="ECO:0000256" key="19">
    <source>
        <dbReference type="SAM" id="SignalP"/>
    </source>
</evidence>
<dbReference type="CDD" id="cd00028">
    <property type="entry name" value="B_lectin"/>
    <property type="match status" value="1"/>
</dbReference>
<dbReference type="PANTHER" id="PTHR47976:SF49">
    <property type="entry name" value="RECEPTOR-LIKE SERINE_THREONINE-PROTEIN KINASE"/>
    <property type="match status" value="1"/>
</dbReference>
<keyword evidence="11 18" id="KW-0472">Membrane</keyword>
<keyword evidence="14" id="KW-0325">Glycoprotein</keyword>
<dbReference type="GO" id="GO:0004674">
    <property type="term" value="F:protein serine/threonine kinase activity"/>
    <property type="evidence" value="ECO:0007669"/>
    <property type="project" value="UniProtKB-KW"/>
</dbReference>
<comment type="similarity">
    <text evidence="17">Belongs to the protein kinase superfamily. Ser/Thr protein kinase family.</text>
</comment>
<evidence type="ECO:0000256" key="4">
    <source>
        <dbReference type="ARBA" id="ARBA00022679"/>
    </source>
</evidence>
<dbReference type="PROSITE" id="PS50948">
    <property type="entry name" value="PAN"/>
    <property type="match status" value="1"/>
</dbReference>
<proteinExistence type="inferred from homology"/>
<evidence type="ECO:0000259" key="21">
    <source>
        <dbReference type="PROSITE" id="PS50927"/>
    </source>
</evidence>
<dbReference type="PROSITE" id="PS50011">
    <property type="entry name" value="PROTEIN_KINASE_DOM"/>
    <property type="match status" value="1"/>
</dbReference>
<comment type="caution">
    <text evidence="23">The sequence shown here is derived from an EMBL/GenBank/DDBJ whole genome shotgun (WGS) entry which is preliminary data.</text>
</comment>
<keyword evidence="12" id="KW-1015">Disulfide bond</keyword>
<evidence type="ECO:0000259" key="22">
    <source>
        <dbReference type="PROSITE" id="PS50948"/>
    </source>
</evidence>
<evidence type="ECO:0000256" key="3">
    <source>
        <dbReference type="ARBA" id="ARBA00022536"/>
    </source>
</evidence>
<evidence type="ECO:0000256" key="18">
    <source>
        <dbReference type="SAM" id="Phobius"/>
    </source>
</evidence>
<keyword evidence="13 23" id="KW-0675">Receptor</keyword>
<keyword evidence="9 17" id="KW-0067">ATP-binding</keyword>
<evidence type="ECO:0000313" key="23">
    <source>
        <dbReference type="EMBL" id="KAB1223476.1"/>
    </source>
</evidence>
<dbReference type="PANTHER" id="PTHR47976">
    <property type="entry name" value="G-TYPE LECTIN S-RECEPTOR-LIKE SERINE/THREONINE-PROTEIN KINASE SD2-5"/>
    <property type="match status" value="1"/>
</dbReference>
<keyword evidence="2 17" id="KW-0723">Serine/threonine-protein kinase</keyword>
<keyword evidence="6 19" id="KW-0732">Signal</keyword>
<dbReference type="Pfam" id="PF07714">
    <property type="entry name" value="PK_Tyr_Ser-Thr"/>
    <property type="match status" value="1"/>
</dbReference>
<evidence type="ECO:0000259" key="20">
    <source>
        <dbReference type="PROSITE" id="PS50011"/>
    </source>
</evidence>
<evidence type="ECO:0000256" key="2">
    <source>
        <dbReference type="ARBA" id="ARBA00022527"/>
    </source>
</evidence>
<dbReference type="FunFam" id="2.90.10.10:FF:000013">
    <property type="entry name" value="G-type lectin S-receptor-like serine/threonine-protein kinase LECRK1"/>
    <property type="match status" value="1"/>
</dbReference>